<comment type="caution">
    <text evidence="2">The sequence shown here is derived from an EMBL/GenBank/DDBJ whole genome shotgun (WGS) entry which is preliminary data.</text>
</comment>
<reference evidence="2 3" key="1">
    <citation type="submission" date="2015-01" db="EMBL/GenBank/DDBJ databases">
        <title>Evolution of Trichinella species and genotypes.</title>
        <authorList>
            <person name="Korhonen P.K."/>
            <person name="Edoardo P."/>
            <person name="Giuseppe L.R."/>
            <person name="Gasser R.B."/>
        </authorList>
    </citation>
    <scope>NUCLEOTIDE SEQUENCE [LARGE SCALE GENOMIC DNA]</scope>
    <source>
        <strain evidence="2">ISS470</strain>
    </source>
</reference>
<name>A0A0V1DRH2_TRIPS</name>
<dbReference type="EMBL" id="JYDT01001743">
    <property type="protein sequence ID" value="KRY64140.1"/>
    <property type="molecule type" value="Genomic_DNA"/>
</dbReference>
<feature type="transmembrane region" description="Helical" evidence="1">
    <location>
        <begin position="6"/>
        <end position="25"/>
    </location>
</feature>
<gene>
    <name evidence="2" type="ORF">T4D_9363</name>
</gene>
<organism evidence="2 3">
    <name type="scientific">Trichinella pseudospiralis</name>
    <name type="common">Parasitic roundworm</name>
    <dbReference type="NCBI Taxonomy" id="6337"/>
    <lineage>
        <taxon>Eukaryota</taxon>
        <taxon>Metazoa</taxon>
        <taxon>Ecdysozoa</taxon>
        <taxon>Nematoda</taxon>
        <taxon>Enoplea</taxon>
        <taxon>Dorylaimia</taxon>
        <taxon>Trichinellida</taxon>
        <taxon>Trichinellidae</taxon>
        <taxon>Trichinella</taxon>
    </lineage>
</organism>
<evidence type="ECO:0000313" key="2">
    <source>
        <dbReference type="EMBL" id="KRY64140.1"/>
    </source>
</evidence>
<dbReference type="Proteomes" id="UP000054995">
    <property type="component" value="Unassembled WGS sequence"/>
</dbReference>
<keyword evidence="3" id="KW-1185">Reference proteome</keyword>
<keyword evidence="1" id="KW-0812">Transmembrane</keyword>
<keyword evidence="1" id="KW-1133">Transmembrane helix</keyword>
<keyword evidence="1" id="KW-0472">Membrane</keyword>
<accession>A0A0V1DRH2</accession>
<evidence type="ECO:0000256" key="1">
    <source>
        <dbReference type="SAM" id="Phobius"/>
    </source>
</evidence>
<sequence length="34" mass="3983">MLIDILNVVVMVFLFEFYIDTNFLVDSGKTRVVM</sequence>
<proteinExistence type="predicted"/>
<protein>
    <submittedName>
        <fullName evidence="2">Uncharacterized protein</fullName>
    </submittedName>
</protein>
<dbReference type="AlphaFoldDB" id="A0A0V1DRH2"/>
<evidence type="ECO:0000313" key="3">
    <source>
        <dbReference type="Proteomes" id="UP000054995"/>
    </source>
</evidence>